<dbReference type="PANTHER" id="PTHR45947">
    <property type="entry name" value="SULFOQUINOVOSYL TRANSFERASE SQD2"/>
    <property type="match status" value="1"/>
</dbReference>
<keyword evidence="2 5" id="KW-0808">Transferase</keyword>
<dbReference type="RefSeq" id="WP_130511018.1">
    <property type="nucleotide sequence ID" value="NZ_SHKY01000001.1"/>
</dbReference>
<evidence type="ECO:0000259" key="4">
    <source>
        <dbReference type="Pfam" id="PF13579"/>
    </source>
</evidence>
<dbReference type="AlphaFoldDB" id="A0A4Q7ZPX0"/>
<dbReference type="InterPro" id="IPR050194">
    <property type="entry name" value="Glycosyltransferase_grp1"/>
</dbReference>
<dbReference type="Pfam" id="PF13692">
    <property type="entry name" value="Glyco_trans_1_4"/>
    <property type="match status" value="1"/>
</dbReference>
<dbReference type="InterPro" id="IPR028098">
    <property type="entry name" value="Glyco_trans_4-like_N"/>
</dbReference>
<dbReference type="EMBL" id="SHKY01000001">
    <property type="protein sequence ID" value="RZU52399.1"/>
    <property type="molecule type" value="Genomic_DNA"/>
</dbReference>
<evidence type="ECO:0000313" key="6">
    <source>
        <dbReference type="Proteomes" id="UP000292564"/>
    </source>
</evidence>
<evidence type="ECO:0000256" key="1">
    <source>
        <dbReference type="ARBA" id="ARBA00022676"/>
    </source>
</evidence>
<dbReference type="SUPFAM" id="SSF53756">
    <property type="entry name" value="UDP-Glycosyltransferase/glycogen phosphorylase"/>
    <property type="match status" value="2"/>
</dbReference>
<feature type="compositionally biased region" description="Polar residues" evidence="3">
    <location>
        <begin position="484"/>
        <end position="505"/>
    </location>
</feature>
<dbReference type="PANTHER" id="PTHR45947:SF3">
    <property type="entry name" value="SULFOQUINOVOSYL TRANSFERASE SQD2"/>
    <property type="match status" value="1"/>
</dbReference>
<dbReference type="Proteomes" id="UP000292564">
    <property type="component" value="Unassembled WGS sequence"/>
</dbReference>
<keyword evidence="1" id="KW-0328">Glycosyltransferase</keyword>
<accession>A0A4Q7ZPX0</accession>
<feature type="region of interest" description="Disordered" evidence="3">
    <location>
        <begin position="484"/>
        <end position="513"/>
    </location>
</feature>
<feature type="domain" description="Glycosyltransferase subfamily 4-like N-terminal" evidence="4">
    <location>
        <begin position="125"/>
        <end position="272"/>
    </location>
</feature>
<dbReference type="GO" id="GO:1901137">
    <property type="term" value="P:carbohydrate derivative biosynthetic process"/>
    <property type="evidence" value="ECO:0007669"/>
    <property type="project" value="UniProtKB-ARBA"/>
</dbReference>
<evidence type="ECO:0000256" key="3">
    <source>
        <dbReference type="SAM" id="MobiDB-lite"/>
    </source>
</evidence>
<dbReference type="GO" id="GO:0016757">
    <property type="term" value="F:glycosyltransferase activity"/>
    <property type="evidence" value="ECO:0007669"/>
    <property type="project" value="UniProtKB-KW"/>
</dbReference>
<sequence length="858" mass="95470">MNGFRTAPRLAVIVANNITGDSRVQKAAIAAARDGWDVTVVGRSLSKQREESMMGPVKVLRLPVLDNYRQYRRRQGRNMRCRLTQAGLPDRNALNRYRGAHDAWRLRQETRLAADTATWLNPSRRAWMRMRHDVYRLRNRLWRWEEDRISAAGAATGDWRRDVPEQVDRDLAFVPVLVDLAPDVIHANDITTISTAAQAVVRLRRGGHRVNWLYDAHEYVRGFEWTRPQHAHGFPAMEREFIHRADAVVTVSPQLAELLREAYDLAQAPLVVRNAPIQEVIGAGDTAVSVRQAAGLGAGVPLLVYAGWIGPERGLGTAIRALPALPGFHLAIVANRHNAELRALLGDAVERGVRDRVHVVPYVAQHLVPDYLASADLGIVCFRHTPNCEVSLPTKVPEYLHARLPLVVSDIRVVGDFVRQHGFGEVFTAEDERSFAEAVSRAHAGRAALAARITEDVLRDLSWEHQSGGLVQLYRHIAPRTPETTRPTVSWTVRESAETPAQTDPATRGWRPLASTGTRLGVGPANYAGQAAGFAQAVCRLRDDVSAEVFMYRSAQDRCFPADVYLDDAQLNQPELQVEQVRRIRRRYTHLLAEAFRPVFGRLNGYHIGADLPMLASAGIKVALLAHGTEVRDPARHLAEHPFSHFRDAEPDRVANLTAITERNRRVAEQSGLPVYVTTPDLLDDLPWATWTPLVVDVDAWYCDRPVMERVRPVVLLAPSARWTKGTDRVLPVLEDLDRRGAIELRLAEQVQWAEMRKQIHDADVVIDQFTTGAYGALSCEAMAAGRVVVAYLSDRVKAVAGADLPIVEATPDTLATALQSLIDDRDHAAKTGAASREFAVTHHNGERTARALSDFLT</sequence>
<gene>
    <name evidence="5" type="ORF">EV385_4257</name>
</gene>
<evidence type="ECO:0000256" key="2">
    <source>
        <dbReference type="ARBA" id="ARBA00022679"/>
    </source>
</evidence>
<dbReference type="Pfam" id="PF13579">
    <property type="entry name" value="Glyco_trans_4_4"/>
    <property type="match status" value="1"/>
</dbReference>
<keyword evidence="6" id="KW-1185">Reference proteome</keyword>
<proteinExistence type="predicted"/>
<name>A0A4Q7ZPX0_9ACTN</name>
<reference evidence="5 6" key="1">
    <citation type="submission" date="2019-02" db="EMBL/GenBank/DDBJ databases">
        <title>Sequencing the genomes of 1000 actinobacteria strains.</title>
        <authorList>
            <person name="Klenk H.-P."/>
        </authorList>
    </citation>
    <scope>NUCLEOTIDE SEQUENCE [LARGE SCALE GENOMIC DNA]</scope>
    <source>
        <strain evidence="5 6">DSM 45162</strain>
    </source>
</reference>
<protein>
    <submittedName>
        <fullName evidence="5">Glycosyltransferase involved in cell wall biosynthesis</fullName>
    </submittedName>
</protein>
<dbReference type="OrthoDB" id="3318784at2"/>
<organism evidence="5 6">
    <name type="scientific">Krasilnikovia cinnamomea</name>
    <dbReference type="NCBI Taxonomy" id="349313"/>
    <lineage>
        <taxon>Bacteria</taxon>
        <taxon>Bacillati</taxon>
        <taxon>Actinomycetota</taxon>
        <taxon>Actinomycetes</taxon>
        <taxon>Micromonosporales</taxon>
        <taxon>Micromonosporaceae</taxon>
        <taxon>Krasilnikovia</taxon>
    </lineage>
</organism>
<dbReference type="Gene3D" id="3.40.50.2000">
    <property type="entry name" value="Glycogen Phosphorylase B"/>
    <property type="match status" value="3"/>
</dbReference>
<evidence type="ECO:0000313" key="5">
    <source>
        <dbReference type="EMBL" id="RZU52399.1"/>
    </source>
</evidence>
<comment type="caution">
    <text evidence="5">The sequence shown here is derived from an EMBL/GenBank/DDBJ whole genome shotgun (WGS) entry which is preliminary data.</text>
</comment>